<evidence type="ECO:0000256" key="2">
    <source>
        <dbReference type="ARBA" id="ARBA00022963"/>
    </source>
</evidence>
<evidence type="ECO:0000313" key="6">
    <source>
        <dbReference type="EMBL" id="WCT73296.1"/>
    </source>
</evidence>
<evidence type="ECO:0000256" key="3">
    <source>
        <dbReference type="ARBA" id="ARBA00023098"/>
    </source>
</evidence>
<dbReference type="PANTHER" id="PTHR14226:SF76">
    <property type="entry name" value="NTE FAMILY PROTEIN RSSA"/>
    <property type="match status" value="1"/>
</dbReference>
<feature type="short sequence motif" description="GXSXG" evidence="4">
    <location>
        <begin position="37"/>
        <end position="41"/>
    </location>
</feature>
<feature type="short sequence motif" description="DGA/G" evidence="4">
    <location>
        <begin position="154"/>
        <end position="156"/>
    </location>
</feature>
<name>A0ABY7TK19_9SPHN</name>
<dbReference type="RefSeq" id="WP_273687419.1">
    <property type="nucleotide sequence ID" value="NZ_CP117411.1"/>
</dbReference>
<evidence type="ECO:0000313" key="7">
    <source>
        <dbReference type="Proteomes" id="UP001220395"/>
    </source>
</evidence>
<reference evidence="6 7" key="1">
    <citation type="submission" date="2023-02" db="EMBL/GenBank/DDBJ databases">
        <title>Genome sequence of Sphingomonas naphthae.</title>
        <authorList>
            <person name="Kim S."/>
            <person name="Heo J."/>
            <person name="Kwon S.-W."/>
        </authorList>
    </citation>
    <scope>NUCLEOTIDE SEQUENCE [LARGE SCALE GENOMIC DNA]</scope>
    <source>
        <strain evidence="6 7">KACC 18716</strain>
    </source>
</reference>
<dbReference type="InterPro" id="IPR050301">
    <property type="entry name" value="NTE"/>
</dbReference>
<sequence length="280" mass="28915">MTPITLALGGGAALGWAHIGVIRTLQDAYIPIGAVAGTSMGAIVGACLAAERLDHLEEIARTANRRTVLGFLDPALNRHGLIGGRRVVREMIDHIGPETLLENLSIPAAMVAADLMTGEEVRLTHGPLIPAVRASIAVPSLFTPVKVDGRWLIDGGMVANVPVAAARAIGGAATLVAVDLFADYAGHAAAAMPDGRPRNALKTGRAGFLMLMRAQGMLTVRLNPPDALITPAIGHISTGAFLSAEELIEAGRVAAQAALPMIRAAITAQKSGNPSSLLNH</sequence>
<feature type="domain" description="PNPLA" evidence="5">
    <location>
        <begin position="6"/>
        <end position="167"/>
    </location>
</feature>
<proteinExistence type="predicted"/>
<evidence type="ECO:0000259" key="5">
    <source>
        <dbReference type="PROSITE" id="PS51635"/>
    </source>
</evidence>
<keyword evidence="2 4" id="KW-0442">Lipid degradation</keyword>
<dbReference type="SUPFAM" id="SSF52151">
    <property type="entry name" value="FabD/lysophospholipase-like"/>
    <property type="match status" value="1"/>
</dbReference>
<dbReference type="Proteomes" id="UP001220395">
    <property type="component" value="Chromosome"/>
</dbReference>
<protein>
    <submittedName>
        <fullName evidence="6">Patatin-like phospholipase family protein</fullName>
    </submittedName>
</protein>
<accession>A0ABY7TK19</accession>
<comment type="caution">
    <text evidence="4">Lacks conserved residue(s) required for the propagation of feature annotation.</text>
</comment>
<dbReference type="EMBL" id="CP117411">
    <property type="protein sequence ID" value="WCT73296.1"/>
    <property type="molecule type" value="Genomic_DNA"/>
</dbReference>
<evidence type="ECO:0000256" key="1">
    <source>
        <dbReference type="ARBA" id="ARBA00022801"/>
    </source>
</evidence>
<dbReference type="InterPro" id="IPR016035">
    <property type="entry name" value="Acyl_Trfase/lysoPLipase"/>
</dbReference>
<dbReference type="InterPro" id="IPR002641">
    <property type="entry name" value="PNPLA_dom"/>
</dbReference>
<gene>
    <name evidence="6" type="ORF">PQ455_17030</name>
</gene>
<feature type="active site" description="Proton acceptor" evidence="4">
    <location>
        <position position="154"/>
    </location>
</feature>
<evidence type="ECO:0000256" key="4">
    <source>
        <dbReference type="PROSITE-ProRule" id="PRU01161"/>
    </source>
</evidence>
<dbReference type="PANTHER" id="PTHR14226">
    <property type="entry name" value="NEUROPATHY TARGET ESTERASE/SWISS CHEESE D.MELANOGASTER"/>
    <property type="match status" value="1"/>
</dbReference>
<dbReference type="Gene3D" id="3.40.1090.10">
    <property type="entry name" value="Cytosolic phospholipase A2 catalytic domain"/>
    <property type="match status" value="2"/>
</dbReference>
<keyword evidence="3 4" id="KW-0443">Lipid metabolism</keyword>
<feature type="active site" description="Nucleophile" evidence="4">
    <location>
        <position position="39"/>
    </location>
</feature>
<keyword evidence="1 4" id="KW-0378">Hydrolase</keyword>
<dbReference type="PROSITE" id="PS51635">
    <property type="entry name" value="PNPLA"/>
    <property type="match status" value="1"/>
</dbReference>
<organism evidence="6 7">
    <name type="scientific">Sphingomonas naphthae</name>
    <dbReference type="NCBI Taxonomy" id="1813468"/>
    <lineage>
        <taxon>Bacteria</taxon>
        <taxon>Pseudomonadati</taxon>
        <taxon>Pseudomonadota</taxon>
        <taxon>Alphaproteobacteria</taxon>
        <taxon>Sphingomonadales</taxon>
        <taxon>Sphingomonadaceae</taxon>
        <taxon>Sphingomonas</taxon>
    </lineage>
</organism>
<keyword evidence="7" id="KW-1185">Reference proteome</keyword>
<dbReference type="Pfam" id="PF01734">
    <property type="entry name" value="Patatin"/>
    <property type="match status" value="1"/>
</dbReference>